<name>A0A3B0VB41_9ZZZZ</name>
<dbReference type="SMART" id="SM00028">
    <property type="entry name" value="TPR"/>
    <property type="match status" value="4"/>
</dbReference>
<feature type="domain" description="Cytochrome c-type biogenesis protein H TPR" evidence="4">
    <location>
        <begin position="166"/>
        <end position="264"/>
    </location>
</feature>
<evidence type="ECO:0000313" key="5">
    <source>
        <dbReference type="EMBL" id="VAW35417.1"/>
    </source>
</evidence>
<dbReference type="PANTHER" id="PTHR44943:SF8">
    <property type="entry name" value="TPR REPEAT-CONTAINING PROTEIN MJ0263"/>
    <property type="match status" value="1"/>
</dbReference>
<evidence type="ECO:0000259" key="4">
    <source>
        <dbReference type="Pfam" id="PF23914"/>
    </source>
</evidence>
<dbReference type="Gene3D" id="3.30.160.660">
    <property type="match status" value="1"/>
</dbReference>
<evidence type="ECO:0000256" key="2">
    <source>
        <dbReference type="ARBA" id="ARBA00022803"/>
    </source>
</evidence>
<dbReference type="InterPro" id="IPR019734">
    <property type="entry name" value="TPR_rpt"/>
</dbReference>
<dbReference type="PANTHER" id="PTHR44943">
    <property type="entry name" value="CELLULOSE SYNTHASE OPERON PROTEIN C"/>
    <property type="match status" value="1"/>
</dbReference>
<dbReference type="PROSITE" id="PS50293">
    <property type="entry name" value="TPR_REGION"/>
    <property type="match status" value="2"/>
</dbReference>
<dbReference type="InterPro" id="IPR003776">
    <property type="entry name" value="YcaO-like_dom"/>
</dbReference>
<feature type="domain" description="YcaO" evidence="3">
    <location>
        <begin position="6"/>
        <end position="117"/>
    </location>
</feature>
<dbReference type="Pfam" id="PF13181">
    <property type="entry name" value="TPR_8"/>
    <property type="match status" value="1"/>
</dbReference>
<dbReference type="PROSITE" id="PS50005">
    <property type="entry name" value="TPR"/>
    <property type="match status" value="4"/>
</dbReference>
<dbReference type="Gene3D" id="1.25.40.10">
    <property type="entry name" value="Tetratricopeptide repeat domain"/>
    <property type="match status" value="1"/>
</dbReference>
<evidence type="ECO:0000259" key="3">
    <source>
        <dbReference type="Pfam" id="PF02624"/>
    </source>
</evidence>
<protein>
    <submittedName>
        <fullName evidence="5">TPR domain protein</fullName>
    </submittedName>
</protein>
<sequence length="313" mass="35484">PKTSEIVYTAGTTPNPAKALIRALTEVAQLAGDFHTKANYVASGLPKPGSLTEMDYIVNPGKSIDLNDMPDISDNNLRTEVENMTASLQRRDMEVFIMNTIHERLQIPAVYTIIPGAHFRERSMINDAGLFAAKLVAEKASSPEAANEQLSKMREFLPRAYYLEFYLGRNLHDMGRQDEAMEHLNKALELDPQTEDIPYIYSYMGSCYKDQERFDEAADVLHKGLDHDEERPDIHNLLGVCCYKKNDFEQAIKHFHRAVELNPASAMDYANLGINYRKVNDVEQAVKYFELALSMDPGIDFAREELTQILSRS</sequence>
<feature type="non-terminal residue" evidence="5">
    <location>
        <position position="1"/>
    </location>
</feature>
<reference evidence="5" key="1">
    <citation type="submission" date="2018-06" db="EMBL/GenBank/DDBJ databases">
        <authorList>
            <person name="Zhirakovskaya E."/>
        </authorList>
    </citation>
    <scope>NUCLEOTIDE SEQUENCE</scope>
</reference>
<dbReference type="Gene3D" id="3.30.1330.230">
    <property type="match status" value="1"/>
</dbReference>
<organism evidence="5">
    <name type="scientific">hydrothermal vent metagenome</name>
    <dbReference type="NCBI Taxonomy" id="652676"/>
    <lineage>
        <taxon>unclassified sequences</taxon>
        <taxon>metagenomes</taxon>
        <taxon>ecological metagenomes</taxon>
    </lineage>
</organism>
<dbReference type="Pfam" id="PF23914">
    <property type="entry name" value="TPR_CcmH_CycH"/>
    <property type="match status" value="1"/>
</dbReference>
<proteinExistence type="predicted"/>
<dbReference type="SUPFAM" id="SSF48452">
    <property type="entry name" value="TPR-like"/>
    <property type="match status" value="1"/>
</dbReference>
<keyword evidence="1" id="KW-0677">Repeat</keyword>
<dbReference type="Pfam" id="PF02624">
    <property type="entry name" value="YcaO"/>
    <property type="match status" value="1"/>
</dbReference>
<accession>A0A3B0VB41</accession>
<dbReference type="InterPro" id="IPR056413">
    <property type="entry name" value="TPR_CcmH_CycH"/>
</dbReference>
<gene>
    <name evidence="5" type="ORF">MNBD_DELTA03-1556</name>
</gene>
<dbReference type="InterPro" id="IPR011990">
    <property type="entry name" value="TPR-like_helical_dom_sf"/>
</dbReference>
<evidence type="ECO:0000256" key="1">
    <source>
        <dbReference type="ARBA" id="ARBA00022737"/>
    </source>
</evidence>
<dbReference type="AlphaFoldDB" id="A0A3B0VB41"/>
<dbReference type="InterPro" id="IPR051685">
    <property type="entry name" value="Ycf3/AcsC/BcsC/TPR_MFPF"/>
</dbReference>
<keyword evidence="2" id="KW-0802">TPR repeat</keyword>
<dbReference type="EMBL" id="UOEX01000129">
    <property type="protein sequence ID" value="VAW35417.1"/>
    <property type="molecule type" value="Genomic_DNA"/>
</dbReference>